<dbReference type="AlphaFoldDB" id="A0A0B7IWT0"/>
<evidence type="ECO:0000313" key="2">
    <source>
        <dbReference type="Proteomes" id="UP000038200"/>
    </source>
</evidence>
<evidence type="ECO:0000313" key="1">
    <source>
        <dbReference type="EMBL" id="CEN54438.1"/>
    </source>
</evidence>
<proteinExistence type="predicted"/>
<organism evidence="1 2">
    <name type="scientific">Capnocytophaga canis</name>
    <dbReference type="NCBI Taxonomy" id="1848903"/>
    <lineage>
        <taxon>Bacteria</taxon>
        <taxon>Pseudomonadati</taxon>
        <taxon>Bacteroidota</taxon>
        <taxon>Flavobacteriia</taxon>
        <taxon>Flavobacteriales</taxon>
        <taxon>Flavobacteriaceae</taxon>
        <taxon>Capnocytophaga</taxon>
    </lineage>
</organism>
<dbReference type="RefSeq" id="WP_042010167.1">
    <property type="nucleotide sequence ID" value="NZ_BOQK01000008.1"/>
</dbReference>
<dbReference type="EMBL" id="CDOL01000283">
    <property type="protein sequence ID" value="CEN54438.1"/>
    <property type="molecule type" value="Genomic_DNA"/>
</dbReference>
<reference evidence="1 2" key="1">
    <citation type="submission" date="2015-01" db="EMBL/GenBank/DDBJ databases">
        <authorList>
            <person name="Xiang T."/>
            <person name="Song Y."/>
            <person name="Huang L."/>
            <person name="Wang B."/>
            <person name="Wu P."/>
        </authorList>
    </citation>
    <scope>NUCLEOTIDE SEQUENCE [LARGE SCALE GENOMIC DNA]</scope>
    <source>
        <strain evidence="1 2">CcD93</strain>
    </source>
</reference>
<accession>A0A0B7IWT0</accession>
<protein>
    <submittedName>
        <fullName evidence="1">Uncharacterized protein</fullName>
    </submittedName>
</protein>
<name>A0A0B7IWT0_9FLAO</name>
<sequence length="115" mass="13424">MEENIFGKIATERRFLFDIFYNVEPLSAYLMKTNTYMIGLYYQNRLIGGFLEETTETPITYTQMGMALDNVMPKNLSDLGKYVKKNKGVVEYYFLSAKHMEMLSCPIKKSMTKNK</sequence>
<gene>
    <name evidence="1" type="ORF">CCAND93_90022</name>
</gene>
<dbReference type="Proteomes" id="UP000038200">
    <property type="component" value="Unassembled WGS sequence"/>
</dbReference>